<feature type="region of interest" description="Disordered" evidence="3">
    <location>
        <begin position="402"/>
        <end position="423"/>
    </location>
</feature>
<feature type="compositionally biased region" description="Acidic residues" evidence="3">
    <location>
        <begin position="460"/>
        <end position="489"/>
    </location>
</feature>
<evidence type="ECO:0000256" key="1">
    <source>
        <dbReference type="ARBA" id="ARBA00007133"/>
    </source>
</evidence>
<dbReference type="GO" id="GO:0031083">
    <property type="term" value="C:BLOC-1 complex"/>
    <property type="evidence" value="ECO:0007669"/>
    <property type="project" value="InterPro"/>
</dbReference>
<reference evidence="4" key="1">
    <citation type="submission" date="2020-05" db="EMBL/GenBank/DDBJ databases">
        <title>Phylogenomic resolution of chytrid fungi.</title>
        <authorList>
            <person name="Stajich J.E."/>
            <person name="Amses K."/>
            <person name="Simmons R."/>
            <person name="Seto K."/>
            <person name="Myers J."/>
            <person name="Bonds A."/>
            <person name="Quandt C.A."/>
            <person name="Barry K."/>
            <person name="Liu P."/>
            <person name="Grigoriev I."/>
            <person name="Longcore J.E."/>
            <person name="James T.Y."/>
        </authorList>
    </citation>
    <scope>NUCLEOTIDE SEQUENCE</scope>
    <source>
        <strain evidence="4">JEL0318</strain>
    </source>
</reference>
<accession>A0AAD5S3I3</accession>
<feature type="region of interest" description="Disordered" evidence="3">
    <location>
        <begin position="458"/>
        <end position="511"/>
    </location>
</feature>
<keyword evidence="5" id="KW-1185">Reference proteome</keyword>
<evidence type="ECO:0000256" key="3">
    <source>
        <dbReference type="SAM" id="MobiDB-lite"/>
    </source>
</evidence>
<comment type="similarity">
    <text evidence="1">Belongs to the BLOC1S1 family.</text>
</comment>
<dbReference type="Proteomes" id="UP001212841">
    <property type="component" value="Unassembled WGS sequence"/>
</dbReference>
<dbReference type="EMBL" id="JADGJD010001536">
    <property type="protein sequence ID" value="KAJ3040719.1"/>
    <property type="molecule type" value="Genomic_DNA"/>
</dbReference>
<feature type="region of interest" description="Disordered" evidence="3">
    <location>
        <begin position="153"/>
        <end position="173"/>
    </location>
</feature>
<proteinExistence type="inferred from homology"/>
<dbReference type="PANTHER" id="PTHR13073:SF0">
    <property type="entry name" value="BIOGENESIS OF LYSOSOME-RELATED ORGANELLES COMPLEX 1 SUBUNIT 1"/>
    <property type="match status" value="1"/>
</dbReference>
<evidence type="ECO:0000313" key="5">
    <source>
        <dbReference type="Proteomes" id="UP001212841"/>
    </source>
</evidence>
<evidence type="ECO:0000313" key="4">
    <source>
        <dbReference type="EMBL" id="KAJ3040719.1"/>
    </source>
</evidence>
<dbReference type="GO" id="GO:0016197">
    <property type="term" value="P:endosomal transport"/>
    <property type="evidence" value="ECO:0007669"/>
    <property type="project" value="TreeGrafter"/>
</dbReference>
<dbReference type="Pfam" id="PF06320">
    <property type="entry name" value="GCN5L1"/>
    <property type="match status" value="1"/>
</dbReference>
<protein>
    <recommendedName>
        <fullName evidence="2">Biogenesis of lysosome-related organelles complex 1 subunit 1</fullName>
    </recommendedName>
</protein>
<gene>
    <name evidence="4" type="ORF">HK097_002476</name>
</gene>
<name>A0AAD5S3I3_9FUNG</name>
<organism evidence="4 5">
    <name type="scientific">Rhizophlyctis rosea</name>
    <dbReference type="NCBI Taxonomy" id="64517"/>
    <lineage>
        <taxon>Eukaryota</taxon>
        <taxon>Fungi</taxon>
        <taxon>Fungi incertae sedis</taxon>
        <taxon>Chytridiomycota</taxon>
        <taxon>Chytridiomycota incertae sedis</taxon>
        <taxon>Chytridiomycetes</taxon>
        <taxon>Rhizophlyctidales</taxon>
        <taxon>Rhizophlyctidaceae</taxon>
        <taxon>Rhizophlyctis</taxon>
    </lineage>
</organism>
<sequence>MLANVLKERARTTNYSAETLRRDATVSASAITDTLADILNADVATAFKNQKDIETEAKRLQLTTIKFTKQTQDWLTLADDFSSALKELGDLQSWSGAIENDIEDICLTLEKRLNLCATSQKDPTVFYMAINKEIHVYKLPKRGQQSVEPIRKLQYPADSETDNSGPTDGHPDGPINAIRCGWLGSEEVLASVDDLGRIFVWNWAVRCIPRDSVKRIPASTNIHCAFKQQTSWFLRGPGWNRIPHPLRNLPYPTLPRMNDVDQSAPISEHEDGPESSIVPTLFDDSEDEEWLEASEGSRISESAEAQGVSGTVIIDEAFSDADRLERANLAYVHALLQRARQSLATSASGNSAIANIHASGAGHNDDTNSDDANTNMAVAGSVAAISDFDGDEPMTSNVGTTFHHEDDMEDGEPVPGVDYPIDDSELEDGDEVSVEYYSATSGDDEQQVNDLVAEVFNSDSESDDADYVPEEQDDEAQWSDMGSAEEEAMNEVVPPPPGPRSRRGSFQGHVNASGQGWSWVVTGEDGGCRGPEDWIVSSTVEDVSLSCAPRLEEVCRMRGVVESIGGPVQSRFLRVLMMEDGGRLVIARNAGLCFIEYIEELSTLVVASQNGPAAIIRVVR</sequence>
<dbReference type="AlphaFoldDB" id="A0AAD5S3I3"/>
<evidence type="ECO:0000256" key="2">
    <source>
        <dbReference type="ARBA" id="ARBA00019577"/>
    </source>
</evidence>
<dbReference type="PANTHER" id="PTHR13073">
    <property type="entry name" value="BLOC-1 COMPLEX SUBUNIT 1"/>
    <property type="match status" value="1"/>
</dbReference>
<dbReference type="InterPro" id="IPR009395">
    <property type="entry name" value="BLOC1S1"/>
</dbReference>
<comment type="caution">
    <text evidence="4">The sequence shown here is derived from an EMBL/GenBank/DDBJ whole genome shotgun (WGS) entry which is preliminary data.</text>
</comment>